<reference evidence="10 11" key="1">
    <citation type="submission" date="2024-03" db="EMBL/GenBank/DDBJ databases">
        <title>The genome assembly and annotation of the cricket Gryllus longicercus Weissman &amp; Gray.</title>
        <authorList>
            <person name="Szrajer S."/>
            <person name="Gray D."/>
            <person name="Ylla G."/>
        </authorList>
    </citation>
    <scope>NUCLEOTIDE SEQUENCE [LARGE SCALE GENOMIC DNA]</scope>
    <source>
        <strain evidence="10">DAG 2021-001</strain>
        <tissue evidence="10">Whole body minus gut</tissue>
    </source>
</reference>
<keyword evidence="6" id="KW-0256">Endoplasmic reticulum</keyword>
<dbReference type="AlphaFoldDB" id="A0AAN9VZX9"/>
<dbReference type="Gene3D" id="1.25.10.10">
    <property type="entry name" value="Leucine-rich Repeat Variant"/>
    <property type="match status" value="1"/>
</dbReference>
<gene>
    <name evidence="10" type="ORF">R5R35_000238</name>
</gene>
<dbReference type="EMBL" id="JAZDUA010000124">
    <property type="protein sequence ID" value="KAK7867249.1"/>
    <property type="molecule type" value="Genomic_DNA"/>
</dbReference>
<name>A0AAN9VZX9_9ORTH</name>
<dbReference type="PANTHER" id="PTHR19316">
    <property type="entry name" value="PROTEIN FOLDING REGULATOR"/>
    <property type="match status" value="1"/>
</dbReference>
<evidence type="ECO:0000256" key="4">
    <source>
        <dbReference type="ARBA" id="ARBA00022448"/>
    </source>
</evidence>
<dbReference type="GO" id="GO:0015031">
    <property type="term" value="P:protein transport"/>
    <property type="evidence" value="ECO:0007669"/>
    <property type="project" value="UniProtKB-KW"/>
</dbReference>
<comment type="similarity">
    <text evidence="2">Belongs to the SIL1 family.</text>
</comment>
<comment type="caution">
    <text evidence="10">The sequence shown here is derived from an EMBL/GenBank/DDBJ whole genome shotgun (WGS) entry which is preliminary data.</text>
</comment>
<keyword evidence="5" id="KW-0732">Signal</keyword>
<comment type="subcellular location">
    <subcellularLocation>
        <location evidence="1">Endoplasmic reticulum lumen</location>
    </subcellularLocation>
</comment>
<evidence type="ECO:0000256" key="6">
    <source>
        <dbReference type="ARBA" id="ARBA00022824"/>
    </source>
</evidence>
<keyword evidence="4" id="KW-0813">Transport</keyword>
<dbReference type="GO" id="GO:0000774">
    <property type="term" value="F:adenyl-nucleotide exchange factor activity"/>
    <property type="evidence" value="ECO:0007669"/>
    <property type="project" value="TreeGrafter"/>
</dbReference>
<accession>A0AAN9VZX9</accession>
<dbReference type="InterPro" id="IPR016024">
    <property type="entry name" value="ARM-type_fold"/>
</dbReference>
<evidence type="ECO:0000256" key="8">
    <source>
        <dbReference type="ARBA" id="ARBA00023010"/>
    </source>
</evidence>
<evidence type="ECO:0000256" key="1">
    <source>
        <dbReference type="ARBA" id="ARBA00004319"/>
    </source>
</evidence>
<evidence type="ECO:0000256" key="9">
    <source>
        <dbReference type="ARBA" id="ARBA00023180"/>
    </source>
</evidence>
<dbReference type="Proteomes" id="UP001378592">
    <property type="component" value="Unassembled WGS sequence"/>
</dbReference>
<dbReference type="PANTHER" id="PTHR19316:SF35">
    <property type="entry name" value="NUCLEOTIDE EXCHANGE FACTOR SIL1"/>
    <property type="match status" value="1"/>
</dbReference>
<dbReference type="GO" id="GO:0005788">
    <property type="term" value="C:endoplasmic reticulum lumen"/>
    <property type="evidence" value="ECO:0007669"/>
    <property type="project" value="UniProtKB-SubCell"/>
</dbReference>
<evidence type="ECO:0000256" key="7">
    <source>
        <dbReference type="ARBA" id="ARBA00022927"/>
    </source>
</evidence>
<keyword evidence="9" id="KW-0325">Glycoprotein</keyword>
<evidence type="ECO:0000256" key="5">
    <source>
        <dbReference type="ARBA" id="ARBA00022729"/>
    </source>
</evidence>
<evidence type="ECO:0000256" key="2">
    <source>
        <dbReference type="ARBA" id="ARBA00010588"/>
    </source>
</evidence>
<keyword evidence="7" id="KW-0653">Protein transport</keyword>
<organism evidence="10 11">
    <name type="scientific">Gryllus longicercus</name>
    <dbReference type="NCBI Taxonomy" id="2509291"/>
    <lineage>
        <taxon>Eukaryota</taxon>
        <taxon>Metazoa</taxon>
        <taxon>Ecdysozoa</taxon>
        <taxon>Arthropoda</taxon>
        <taxon>Hexapoda</taxon>
        <taxon>Insecta</taxon>
        <taxon>Pterygota</taxon>
        <taxon>Neoptera</taxon>
        <taxon>Polyneoptera</taxon>
        <taxon>Orthoptera</taxon>
        <taxon>Ensifera</taxon>
        <taxon>Gryllidea</taxon>
        <taxon>Grylloidea</taxon>
        <taxon>Gryllidae</taxon>
        <taxon>Gryllinae</taxon>
        <taxon>Gryllus</taxon>
    </lineage>
</organism>
<sequence length="353" mass="39920">MEYIDAKEYILALRKLLPELENTRNKAQTCKLVVLKLKINEKTDLEITRSLITKFKKIRPSQEDTSPNEVALMLSCLEHFMNDFNNAREFENLNGIEDIIFPTVVSTVPIIKAEAALLLASAALHSPKVQISALRSGVIAFLLKSIVLESDVIVQINSMLAVTSILKDYPQAQAKFVEVGGLRTLAQVVEKSYENDRVLIKIVALIHDLVEEHKKSMRLFTKKLLQTFDLYQAVGFEEAILNEGWCLRIARLLVAPGQSKQDGVTPPGQRKVQVRPKLDLVEKVCETLLALVDTCRHEFVNIQFKTLSTNLKNLFTSQKHLLKGTVKAKYSRITEMIGQLTSEMNKFTKKDEL</sequence>
<evidence type="ECO:0000313" key="11">
    <source>
        <dbReference type="Proteomes" id="UP001378592"/>
    </source>
</evidence>
<dbReference type="InterPro" id="IPR011989">
    <property type="entry name" value="ARM-like"/>
</dbReference>
<dbReference type="InterPro" id="IPR050693">
    <property type="entry name" value="Hsp70_NEF-Inhibitors"/>
</dbReference>
<keyword evidence="11" id="KW-1185">Reference proteome</keyword>
<evidence type="ECO:0000313" key="10">
    <source>
        <dbReference type="EMBL" id="KAK7867249.1"/>
    </source>
</evidence>
<keyword evidence="8" id="KW-0811">Translocation</keyword>
<dbReference type="SUPFAM" id="SSF48371">
    <property type="entry name" value="ARM repeat"/>
    <property type="match status" value="1"/>
</dbReference>
<evidence type="ECO:0000256" key="3">
    <source>
        <dbReference type="ARBA" id="ARBA00015352"/>
    </source>
</evidence>
<proteinExistence type="inferred from homology"/>
<protein>
    <recommendedName>
        <fullName evidence="3">Nucleotide exchange factor SIL1</fullName>
    </recommendedName>
</protein>